<dbReference type="SMR" id="A0A445BDB6"/>
<gene>
    <name evidence="3" type="ORF">Ahy_A09g041638</name>
</gene>
<evidence type="ECO:0000313" key="3">
    <source>
        <dbReference type="EMBL" id="RYR36680.1"/>
    </source>
</evidence>
<dbReference type="STRING" id="3818.A0A445BDB6"/>
<dbReference type="EMBL" id="SDMP01000009">
    <property type="protein sequence ID" value="RYR36680.1"/>
    <property type="molecule type" value="Genomic_DNA"/>
</dbReference>
<reference evidence="3 4" key="1">
    <citation type="submission" date="2019-01" db="EMBL/GenBank/DDBJ databases">
        <title>Sequencing of cultivated peanut Arachis hypogaea provides insights into genome evolution and oil improvement.</title>
        <authorList>
            <person name="Chen X."/>
        </authorList>
    </citation>
    <scope>NUCLEOTIDE SEQUENCE [LARGE SCALE GENOMIC DNA]</scope>
    <source>
        <strain evidence="4">cv. Fuhuasheng</strain>
        <tissue evidence="3">Leaves</tissue>
    </source>
</reference>
<dbReference type="Gene3D" id="1.20.140.40">
    <property type="entry name" value="Invertase/pectin methylesterase inhibitor family protein"/>
    <property type="match status" value="1"/>
</dbReference>
<dbReference type="Proteomes" id="UP000289738">
    <property type="component" value="Chromosome A09"/>
</dbReference>
<protein>
    <recommendedName>
        <fullName evidence="2">Pectinesterase inhibitor domain-containing protein</fullName>
    </recommendedName>
</protein>
<dbReference type="Pfam" id="PF04043">
    <property type="entry name" value="PMEI"/>
    <property type="match status" value="1"/>
</dbReference>
<dbReference type="Gramene" id="arahy.Tifrunner.gnm2.ann2.Ah09g433100.1">
    <property type="protein sequence ID" value="arahy.Tifrunner.gnm2.ann2.Ah09g433100.1-CDS-1"/>
    <property type="gene ID" value="arahy.Tifrunner.gnm2.ann2.Ah09g433100"/>
</dbReference>
<dbReference type="AlphaFoldDB" id="A0A445BDB6"/>
<dbReference type="SMART" id="SM00856">
    <property type="entry name" value="PMEI"/>
    <property type="match status" value="1"/>
</dbReference>
<dbReference type="GO" id="GO:0004857">
    <property type="term" value="F:enzyme inhibitor activity"/>
    <property type="evidence" value="ECO:0007669"/>
    <property type="project" value="InterPro"/>
</dbReference>
<name>A0A445BDB6_ARAHY</name>
<dbReference type="PANTHER" id="PTHR31890:SF9">
    <property type="entry name" value="PLANT INVERTASE_PECTIN METHYLESTERASE INHIBITOR SUPERFAMILY PROTEIN"/>
    <property type="match status" value="1"/>
</dbReference>
<keyword evidence="4" id="KW-1185">Reference proteome</keyword>
<evidence type="ECO:0000313" key="4">
    <source>
        <dbReference type="Proteomes" id="UP000289738"/>
    </source>
</evidence>
<feature type="domain" description="Pectinesterase inhibitor" evidence="2">
    <location>
        <begin position="29"/>
        <end position="172"/>
    </location>
</feature>
<keyword evidence="1" id="KW-0732">Signal</keyword>
<comment type="caution">
    <text evidence="3">The sequence shown here is derived from an EMBL/GenBank/DDBJ whole genome shotgun (WGS) entry which is preliminary data.</text>
</comment>
<dbReference type="InterPro" id="IPR035513">
    <property type="entry name" value="Invertase/methylesterase_inhib"/>
</dbReference>
<organism evidence="3 4">
    <name type="scientific">Arachis hypogaea</name>
    <name type="common">Peanut</name>
    <dbReference type="NCBI Taxonomy" id="3818"/>
    <lineage>
        <taxon>Eukaryota</taxon>
        <taxon>Viridiplantae</taxon>
        <taxon>Streptophyta</taxon>
        <taxon>Embryophyta</taxon>
        <taxon>Tracheophyta</taxon>
        <taxon>Spermatophyta</taxon>
        <taxon>Magnoliopsida</taxon>
        <taxon>eudicotyledons</taxon>
        <taxon>Gunneridae</taxon>
        <taxon>Pentapetalae</taxon>
        <taxon>rosids</taxon>
        <taxon>fabids</taxon>
        <taxon>Fabales</taxon>
        <taxon>Fabaceae</taxon>
        <taxon>Papilionoideae</taxon>
        <taxon>50 kb inversion clade</taxon>
        <taxon>dalbergioids sensu lato</taxon>
        <taxon>Dalbergieae</taxon>
        <taxon>Pterocarpus clade</taxon>
        <taxon>Arachis</taxon>
    </lineage>
</organism>
<feature type="signal peptide" evidence="1">
    <location>
        <begin position="1"/>
        <end position="25"/>
    </location>
</feature>
<feature type="chain" id="PRO_5018993009" description="Pectinesterase inhibitor domain-containing protein" evidence="1">
    <location>
        <begin position="26"/>
        <end position="189"/>
    </location>
</feature>
<accession>A0A445BDB6</accession>
<evidence type="ECO:0000259" key="2">
    <source>
        <dbReference type="SMART" id="SM00856"/>
    </source>
</evidence>
<dbReference type="InterPro" id="IPR006501">
    <property type="entry name" value="Pectinesterase_inhib_dom"/>
</dbReference>
<proteinExistence type="predicted"/>
<dbReference type="NCBIfam" id="TIGR01614">
    <property type="entry name" value="PME_inhib"/>
    <property type="match status" value="1"/>
</dbReference>
<dbReference type="SUPFAM" id="SSF101148">
    <property type="entry name" value="Plant invertase/pectin methylesterase inhibitor"/>
    <property type="match status" value="1"/>
</dbReference>
<dbReference type="PANTHER" id="PTHR31890">
    <property type="entry name" value="PLANT INVERTASE/PECTIN METHYLESTERASE INHIBITOR SUPERFAMILY PROTEIN"/>
    <property type="match status" value="1"/>
</dbReference>
<sequence length="189" mass="20581">MNSSTKSSILFSLGLILIIANVAQGHVKVTASLVPKLCESGLVEERAKCMDMLRSNPKIQSAKSFRELSELILELAVKKATEGQKFLQTLAEKEKSSAIQECAGLDYNDAVVQFKGALRDLKEDTSAANYASKIVGDDVSRCHTILARAKIVNPAIDHLNSDISLLSNLAFAATSLIEKKYQIDLLLED</sequence>
<evidence type="ECO:0000256" key="1">
    <source>
        <dbReference type="SAM" id="SignalP"/>
    </source>
</evidence>